<name>A0ACC2X343_9TREE</name>
<protein>
    <submittedName>
        <fullName evidence="1">Uncharacterized protein</fullName>
    </submittedName>
</protein>
<gene>
    <name evidence="1" type="ORF">QFC24_006094</name>
</gene>
<accession>A0ACC2X343</accession>
<reference evidence="1" key="1">
    <citation type="submission" date="2023-04" db="EMBL/GenBank/DDBJ databases">
        <title>Draft Genome sequencing of Naganishia species isolated from polar environments using Oxford Nanopore Technology.</title>
        <authorList>
            <person name="Leo P."/>
            <person name="Venkateswaran K."/>
        </authorList>
    </citation>
    <scope>NUCLEOTIDE SEQUENCE</scope>
    <source>
        <strain evidence="1">DBVPG 5303</strain>
    </source>
</reference>
<organism evidence="1 2">
    <name type="scientific">Naganishia onofrii</name>
    <dbReference type="NCBI Taxonomy" id="1851511"/>
    <lineage>
        <taxon>Eukaryota</taxon>
        <taxon>Fungi</taxon>
        <taxon>Dikarya</taxon>
        <taxon>Basidiomycota</taxon>
        <taxon>Agaricomycotina</taxon>
        <taxon>Tremellomycetes</taxon>
        <taxon>Filobasidiales</taxon>
        <taxon>Filobasidiaceae</taxon>
        <taxon>Naganishia</taxon>
    </lineage>
</organism>
<evidence type="ECO:0000313" key="2">
    <source>
        <dbReference type="Proteomes" id="UP001234202"/>
    </source>
</evidence>
<dbReference type="EMBL" id="JASBWV010000028">
    <property type="protein sequence ID" value="KAJ9118448.1"/>
    <property type="molecule type" value="Genomic_DNA"/>
</dbReference>
<dbReference type="Proteomes" id="UP001234202">
    <property type="component" value="Unassembled WGS sequence"/>
</dbReference>
<comment type="caution">
    <text evidence="1">The sequence shown here is derived from an EMBL/GenBank/DDBJ whole genome shotgun (WGS) entry which is preliminary data.</text>
</comment>
<sequence>MKVIITGASGVLGRATTRYFHSQGDTVIPLSFTRSGPSNDQSSSSNSLPAYQKLDLLDFDATRDFFHSQNTDDDSHVDVIVHCAAERRPDVAEQDPVRAERLNRDVVEVVARLAEEVGALMVYVSTDYVFDGTSPPYKPADKPNPLNLYGKLKEAGEQAVLASRKSSKHAGQVGKGCIVLRVPLLYGEVEFNSETAVNIFVDVIEDQSGKTYKNHPSPLPPIVHFSSQKGYTKYEMTTLIASFLNLPIEHVIPDTTDPSTLPNQTVQRPGNTQLSVRELEEEVGISAKESKGFERWWTEWAEKYRADK</sequence>
<keyword evidence="2" id="KW-1185">Reference proteome</keyword>
<evidence type="ECO:0000313" key="1">
    <source>
        <dbReference type="EMBL" id="KAJ9118448.1"/>
    </source>
</evidence>
<proteinExistence type="predicted"/>